<dbReference type="InterPro" id="IPR036873">
    <property type="entry name" value="Rhodanese-like_dom_sf"/>
</dbReference>
<evidence type="ECO:0000313" key="3">
    <source>
        <dbReference type="EMBL" id="QLG26513.1"/>
    </source>
</evidence>
<dbReference type="InterPro" id="IPR001279">
    <property type="entry name" value="Metallo-B-lactamas"/>
</dbReference>
<gene>
    <name evidence="3" type="ORF">HUG10_02695</name>
</gene>
<dbReference type="InterPro" id="IPR044528">
    <property type="entry name" value="POD-like_MBL-fold"/>
</dbReference>
<dbReference type="Proteomes" id="UP000509750">
    <property type="component" value="Chromosome"/>
</dbReference>
<dbReference type="RefSeq" id="WP_179168088.1">
    <property type="nucleotide sequence ID" value="NZ_CP058529.1"/>
</dbReference>
<dbReference type="GeneID" id="56027706"/>
<dbReference type="InterPro" id="IPR001763">
    <property type="entry name" value="Rhodanese-like_dom"/>
</dbReference>
<dbReference type="OrthoDB" id="9180at2157"/>
<dbReference type="SUPFAM" id="SSF52821">
    <property type="entry name" value="Rhodanese/Cell cycle control phosphatase"/>
    <property type="match status" value="1"/>
</dbReference>
<name>A0A7D5GY04_9EURY</name>
<feature type="domain" description="Rhodanese" evidence="2">
    <location>
        <begin position="27"/>
        <end position="122"/>
    </location>
</feature>
<dbReference type="GO" id="GO:0006749">
    <property type="term" value="P:glutathione metabolic process"/>
    <property type="evidence" value="ECO:0007669"/>
    <property type="project" value="InterPro"/>
</dbReference>
<proteinExistence type="predicted"/>
<dbReference type="Pfam" id="PF00581">
    <property type="entry name" value="Rhodanese"/>
    <property type="match status" value="1"/>
</dbReference>
<dbReference type="SMART" id="SM00450">
    <property type="entry name" value="RHOD"/>
    <property type="match status" value="1"/>
</dbReference>
<evidence type="ECO:0000313" key="4">
    <source>
        <dbReference type="Proteomes" id="UP000509750"/>
    </source>
</evidence>
<accession>A0A7D5GY04</accession>
<evidence type="ECO:0000256" key="1">
    <source>
        <dbReference type="ARBA" id="ARBA00022723"/>
    </source>
</evidence>
<dbReference type="Gene3D" id="3.60.15.10">
    <property type="entry name" value="Ribonuclease Z/Hydroxyacylglutathione hydrolase-like"/>
    <property type="match status" value="1"/>
</dbReference>
<dbReference type="GO" id="GO:0046872">
    <property type="term" value="F:metal ion binding"/>
    <property type="evidence" value="ECO:0007669"/>
    <property type="project" value="UniProtKB-KW"/>
</dbReference>
<dbReference type="InterPro" id="IPR051682">
    <property type="entry name" value="Mito_Persulfide_Diox"/>
</dbReference>
<keyword evidence="1" id="KW-0479">Metal-binding</keyword>
<dbReference type="PANTHER" id="PTHR43084:SF1">
    <property type="entry name" value="PERSULFIDE DIOXYGENASE ETHE1, MITOCHONDRIAL"/>
    <property type="match status" value="1"/>
</dbReference>
<dbReference type="SUPFAM" id="SSF56281">
    <property type="entry name" value="Metallo-hydrolase/oxidoreductase"/>
    <property type="match status" value="1"/>
</dbReference>
<organism evidence="3 4">
    <name type="scientific">Halorarum halophilum</name>
    <dbReference type="NCBI Taxonomy" id="2743090"/>
    <lineage>
        <taxon>Archaea</taxon>
        <taxon>Methanobacteriati</taxon>
        <taxon>Methanobacteriota</taxon>
        <taxon>Stenosarchaea group</taxon>
        <taxon>Halobacteria</taxon>
        <taxon>Halobacteriales</taxon>
        <taxon>Haloferacaceae</taxon>
        <taxon>Halorarum</taxon>
    </lineage>
</organism>
<dbReference type="GO" id="GO:0070813">
    <property type="term" value="P:hydrogen sulfide metabolic process"/>
    <property type="evidence" value="ECO:0007669"/>
    <property type="project" value="TreeGrafter"/>
</dbReference>
<keyword evidence="4" id="KW-1185">Reference proteome</keyword>
<dbReference type="GO" id="GO:0050313">
    <property type="term" value="F:sulfur dioxygenase activity"/>
    <property type="evidence" value="ECO:0007669"/>
    <property type="project" value="InterPro"/>
</dbReference>
<dbReference type="EMBL" id="CP058529">
    <property type="protein sequence ID" value="QLG26513.1"/>
    <property type="molecule type" value="Genomic_DNA"/>
</dbReference>
<sequence>MTEGNHPDTNEPVASITPEELKDRIDSGDDVFLLDARSEGDFEEWHIDGETVDVVNYPYFELLDGIPAELHDTLPHDRRITVLCAKGGSSELVAEHLEAADYDVEHLERGMKGWARVYEYEELDVDADATIAQYRRPSSGCLAYLVVSGGEAAVVDPLRAFADEYVQDARLLGADLEYALDTHIHADHVSGIRALVAETDATAVLPKSAAERGVEYTLPYETVSDGETLALGEVEIEVIHTPGHTSGMTTYRVGNVLFTGDGLFTESVARPDLEDPEAARDAARTLYGSLHEEVLSLPGETIVAPAHFSDAATPNDDGTYTAELGELRERMDALTMAEDAFVEFIVADMPPRPANYEEIIATNLGRESPDDEEAFELELGPNNCAASEGALTN</sequence>
<protein>
    <submittedName>
        <fullName evidence="3">MBL fold metallo-hydrolase</fullName>
    </submittedName>
</protein>
<dbReference type="InterPro" id="IPR036866">
    <property type="entry name" value="RibonucZ/Hydroxyglut_hydro"/>
</dbReference>
<dbReference type="KEGG" id="halg:HUG10_02695"/>
<dbReference type="GO" id="GO:0016787">
    <property type="term" value="F:hydrolase activity"/>
    <property type="evidence" value="ECO:0007669"/>
    <property type="project" value="UniProtKB-KW"/>
</dbReference>
<dbReference type="CDD" id="cd07724">
    <property type="entry name" value="POD-like_MBL-fold"/>
    <property type="match status" value="1"/>
</dbReference>
<evidence type="ECO:0000259" key="2">
    <source>
        <dbReference type="PROSITE" id="PS50206"/>
    </source>
</evidence>
<dbReference type="SMART" id="SM00849">
    <property type="entry name" value="Lactamase_B"/>
    <property type="match status" value="1"/>
</dbReference>
<dbReference type="Gene3D" id="3.40.250.10">
    <property type="entry name" value="Rhodanese-like domain"/>
    <property type="match status" value="1"/>
</dbReference>
<keyword evidence="3" id="KW-0378">Hydrolase</keyword>
<reference evidence="3 4" key="1">
    <citation type="submission" date="2020-07" db="EMBL/GenBank/DDBJ databases">
        <title>Gai3-2, isolated from salt lake.</title>
        <authorList>
            <person name="Cui H."/>
            <person name="Shi X."/>
        </authorList>
    </citation>
    <scope>NUCLEOTIDE SEQUENCE [LARGE SCALE GENOMIC DNA]</scope>
    <source>
        <strain evidence="3 4">Gai3-2</strain>
    </source>
</reference>
<dbReference type="AlphaFoldDB" id="A0A7D5GY04"/>
<dbReference type="PANTHER" id="PTHR43084">
    <property type="entry name" value="PERSULFIDE DIOXYGENASE ETHE1"/>
    <property type="match status" value="1"/>
</dbReference>
<dbReference type="PROSITE" id="PS50206">
    <property type="entry name" value="RHODANESE_3"/>
    <property type="match status" value="1"/>
</dbReference>
<dbReference type="Pfam" id="PF00753">
    <property type="entry name" value="Lactamase_B"/>
    <property type="match status" value="1"/>
</dbReference>